<dbReference type="SUPFAM" id="SSF51120">
    <property type="entry name" value="beta-Roll"/>
    <property type="match status" value="3"/>
</dbReference>
<evidence type="ECO:0000313" key="9">
    <source>
        <dbReference type="EMBL" id="MEJ5021440.1"/>
    </source>
</evidence>
<dbReference type="InterPro" id="IPR003995">
    <property type="entry name" value="RTX_toxin_determinant-A"/>
</dbReference>
<comment type="subcellular location">
    <subcellularLocation>
        <location evidence="1">Membrane</location>
    </subcellularLocation>
    <subcellularLocation>
        <location evidence="2">Secreted</location>
    </subcellularLocation>
</comment>
<dbReference type="RefSeq" id="WP_105543880.1">
    <property type="nucleotide sequence ID" value="NZ_JBBGZH010000002.1"/>
</dbReference>
<dbReference type="InterPro" id="IPR018511">
    <property type="entry name" value="Hemolysin-typ_Ca-bd_CS"/>
</dbReference>
<keyword evidence="5" id="KW-0677">Repeat</keyword>
<reference evidence="9 10" key="1">
    <citation type="submission" date="2023-12" db="EMBL/GenBank/DDBJ databases">
        <title>Gut-associated functions are favored during microbiome assembly across C. elegans life.</title>
        <authorList>
            <person name="Zimmermann J."/>
        </authorList>
    </citation>
    <scope>NUCLEOTIDE SEQUENCE [LARGE SCALE GENOMIC DNA]</scope>
    <source>
        <strain evidence="9 10">MYb71</strain>
    </source>
</reference>
<evidence type="ECO:0000256" key="8">
    <source>
        <dbReference type="SAM" id="MobiDB-lite"/>
    </source>
</evidence>
<keyword evidence="7" id="KW-0472">Membrane</keyword>
<dbReference type="Proteomes" id="UP001375812">
    <property type="component" value="Unassembled WGS sequence"/>
</dbReference>
<dbReference type="InterPro" id="IPR011049">
    <property type="entry name" value="Serralysin-like_metalloprot_C"/>
</dbReference>
<protein>
    <submittedName>
        <fullName evidence="9">Calcium-binding protein</fullName>
    </submittedName>
</protein>
<sequence>MARIPGTTEDDHIVGTDSADYIATYAGDDVVDGGKGNDFITTGLGDDRIRTADGFDRIDGGGGDDQFSIFNTGGAIAGGAGADRMIIDLYLRDQDISLGAGHLMMGDGAADHLYFSSIEQLELQSGKGNDYLDATTFAFVKASGGAGNDVIISGVGDDVLNGDAGNDQLFAGAGRDSVWGGDGDDLINGADGDDYVLSGGAGEDRILGGAGRDSLSGGAGNDTLFGETGDDVIYGDEGDDILDGGSGNDTLSGGDGFNVMRGGSGDDWFLATGTGVADGGEGFDHLDVSLDGRSAAVDLDLSTGQTPTGLSFMNIEEIAVTVSGANDNSLYGFEGRDIFQTGFGADFLLGRAGDDILNSNAGDDRLDGGDGNDRLDGGEGADELIGGTGADSFVWDILAPDGTGVDTVRDFSGAEGDVLEFSYTAQNSTGIDDFDSFVTASRDTDAGLFVSFNGSTEYGILLEGVTLSDISPDSVVFGDI</sequence>
<dbReference type="PANTHER" id="PTHR38340">
    <property type="entry name" value="S-LAYER PROTEIN"/>
    <property type="match status" value="1"/>
</dbReference>
<keyword evidence="10" id="KW-1185">Reference proteome</keyword>
<keyword evidence="4" id="KW-0800">Toxin</keyword>
<evidence type="ECO:0000256" key="2">
    <source>
        <dbReference type="ARBA" id="ARBA00004613"/>
    </source>
</evidence>
<name>A0ABU8PGQ2_9HYPH</name>
<organism evidence="9 10">
    <name type="scientific">Ochrobactrum vermis</name>
    <dbReference type="NCBI Taxonomy" id="1827297"/>
    <lineage>
        <taxon>Bacteria</taxon>
        <taxon>Pseudomonadati</taxon>
        <taxon>Pseudomonadota</taxon>
        <taxon>Alphaproteobacteria</taxon>
        <taxon>Hyphomicrobiales</taxon>
        <taxon>Brucellaceae</taxon>
        <taxon>Brucella/Ochrobactrum group</taxon>
        <taxon>Ochrobactrum</taxon>
    </lineage>
</organism>
<dbReference type="Gene3D" id="2.150.10.10">
    <property type="entry name" value="Serralysin-like metalloprotease, C-terminal"/>
    <property type="match status" value="3"/>
</dbReference>
<dbReference type="PRINTS" id="PR00313">
    <property type="entry name" value="CABNDNGRPT"/>
</dbReference>
<keyword evidence="3" id="KW-0964">Secreted</keyword>
<accession>A0ABU8PGQ2</accession>
<dbReference type="EMBL" id="JBBGZH010000002">
    <property type="protein sequence ID" value="MEJ5021440.1"/>
    <property type="molecule type" value="Genomic_DNA"/>
</dbReference>
<dbReference type="PANTHER" id="PTHR38340:SF1">
    <property type="entry name" value="S-LAYER PROTEIN"/>
    <property type="match status" value="1"/>
</dbReference>
<feature type="region of interest" description="Disordered" evidence="8">
    <location>
        <begin position="360"/>
        <end position="379"/>
    </location>
</feature>
<evidence type="ECO:0000256" key="4">
    <source>
        <dbReference type="ARBA" id="ARBA00022656"/>
    </source>
</evidence>
<gene>
    <name evidence="9" type="ORF">WH297_17145</name>
</gene>
<keyword evidence="6" id="KW-0843">Virulence</keyword>
<dbReference type="InterPro" id="IPR001343">
    <property type="entry name" value="Hemolysn_Ca-bd"/>
</dbReference>
<feature type="compositionally biased region" description="Basic and acidic residues" evidence="8">
    <location>
        <begin position="362"/>
        <end position="377"/>
    </location>
</feature>
<evidence type="ECO:0000256" key="7">
    <source>
        <dbReference type="ARBA" id="ARBA00023136"/>
    </source>
</evidence>
<proteinExistence type="predicted"/>
<evidence type="ECO:0000256" key="3">
    <source>
        <dbReference type="ARBA" id="ARBA00022525"/>
    </source>
</evidence>
<dbReference type="InterPro" id="IPR050557">
    <property type="entry name" value="RTX_toxin/Mannuronan_C5-epim"/>
</dbReference>
<dbReference type="PRINTS" id="PR01488">
    <property type="entry name" value="RTXTOXINA"/>
</dbReference>
<evidence type="ECO:0000256" key="1">
    <source>
        <dbReference type="ARBA" id="ARBA00004370"/>
    </source>
</evidence>
<dbReference type="Pfam" id="PF00353">
    <property type="entry name" value="HemolysinCabind"/>
    <property type="match status" value="5"/>
</dbReference>
<comment type="caution">
    <text evidence="9">The sequence shown here is derived from an EMBL/GenBank/DDBJ whole genome shotgun (WGS) entry which is preliminary data.</text>
</comment>
<evidence type="ECO:0000256" key="6">
    <source>
        <dbReference type="ARBA" id="ARBA00023026"/>
    </source>
</evidence>
<evidence type="ECO:0000256" key="5">
    <source>
        <dbReference type="ARBA" id="ARBA00022737"/>
    </source>
</evidence>
<dbReference type="PROSITE" id="PS00330">
    <property type="entry name" value="HEMOLYSIN_CALCIUM"/>
    <property type="match status" value="4"/>
</dbReference>
<evidence type="ECO:0000313" key="10">
    <source>
        <dbReference type="Proteomes" id="UP001375812"/>
    </source>
</evidence>